<protein>
    <submittedName>
        <fullName evidence="2">Uncharacterized protein</fullName>
    </submittedName>
</protein>
<dbReference type="Gene3D" id="3.50.50.60">
    <property type="entry name" value="FAD/NAD(P)-binding domain"/>
    <property type="match status" value="1"/>
</dbReference>
<sequence length="519" mass="54890">MTPDDAHLAGGHGHAVVIGSSLAGLATARALANFMDHVTVVERDWVPRGPGRRRAVPQARHTHLLAPDALHGLEQLFPGIVEDLTAAGAVPVRLGEDTLVLSAGGWLPRTADGGRLLSASRDLTEAVLRERLLTEPKVSFLTRHEAVALEGGPHDTVTGVWVRRRERPARNGGGRGPRRLISADFVVDATGRGSAAPRWLAELGYTPPKETVLAPHPATATAVFTPPVGHVADFRALFLLPGHDGRDGLGMLQPLEGGRWSVSVRTGDTQPAPTGHAGLLTAAARLGHRLLHDLIAAATPLGPVYTRPAAAPRWRHYEKLRRWPDQFLVVGDAYATFDAALPQGPTHAVHCALVVDQLLASHGTAIGLGYRLRRALARQLAPAWRAAAHHTRPLPGGRGGPAGHGWTARLRRHLTARLSAAAPTDTHAAAALLTALHTPLPATAVLRWRLLRAALRGARRSTAVAAPPSTTHGPHARPRRHTRAEPGAARPAAATPALPATGQAAHGPHVSPAGKRHRP</sequence>
<name>A0ABV5EJB2_9ACTN</name>
<dbReference type="PANTHER" id="PTHR43422">
    <property type="entry name" value="THIAMINE THIAZOLE SYNTHASE"/>
    <property type="match status" value="1"/>
</dbReference>
<evidence type="ECO:0000256" key="1">
    <source>
        <dbReference type="SAM" id="MobiDB-lite"/>
    </source>
</evidence>
<gene>
    <name evidence="2" type="ORF">VSS16_30170</name>
</gene>
<feature type="compositionally biased region" description="Low complexity" evidence="1">
    <location>
        <begin position="485"/>
        <end position="505"/>
    </location>
</feature>
<keyword evidence="3" id="KW-1185">Reference proteome</keyword>
<dbReference type="PANTHER" id="PTHR43422:SF3">
    <property type="entry name" value="THIAMINE THIAZOLE SYNTHASE"/>
    <property type="match status" value="1"/>
</dbReference>
<evidence type="ECO:0000313" key="2">
    <source>
        <dbReference type="EMBL" id="MFB8776953.1"/>
    </source>
</evidence>
<reference evidence="2 3" key="1">
    <citation type="submission" date="2024-01" db="EMBL/GenBank/DDBJ databases">
        <title>Genome mining of biosynthetic gene clusters to explore secondary metabolites of Streptomyces sp.</title>
        <authorList>
            <person name="Baig A."/>
            <person name="Ajitkumar Shintre N."/>
            <person name="Kumar H."/>
            <person name="Anbarasu A."/>
            <person name="Ramaiah S."/>
        </authorList>
    </citation>
    <scope>NUCLEOTIDE SEQUENCE [LARGE SCALE GENOMIC DNA]</scope>
    <source>
        <strain evidence="2 3">A57</strain>
    </source>
</reference>
<dbReference type="Gene3D" id="3.30.9.100">
    <property type="match status" value="1"/>
</dbReference>
<accession>A0ABV5EJB2</accession>
<dbReference type="EMBL" id="JAYMRP010000037">
    <property type="protein sequence ID" value="MFB8776953.1"/>
    <property type="molecule type" value="Genomic_DNA"/>
</dbReference>
<evidence type="ECO:0000313" key="3">
    <source>
        <dbReference type="Proteomes" id="UP001585080"/>
    </source>
</evidence>
<organism evidence="2 3">
    <name type="scientific">Streptomyces broussonetiae</name>
    <dbReference type="NCBI Taxonomy" id="2686304"/>
    <lineage>
        <taxon>Bacteria</taxon>
        <taxon>Bacillati</taxon>
        <taxon>Actinomycetota</taxon>
        <taxon>Actinomycetes</taxon>
        <taxon>Kitasatosporales</taxon>
        <taxon>Streptomycetaceae</taxon>
        <taxon>Streptomyces</taxon>
    </lineage>
</organism>
<comment type="caution">
    <text evidence="2">The sequence shown here is derived from an EMBL/GenBank/DDBJ whole genome shotgun (WGS) entry which is preliminary data.</text>
</comment>
<feature type="region of interest" description="Disordered" evidence="1">
    <location>
        <begin position="459"/>
        <end position="519"/>
    </location>
</feature>
<dbReference type="SUPFAM" id="SSF51905">
    <property type="entry name" value="FAD/NAD(P)-binding domain"/>
    <property type="match status" value="1"/>
</dbReference>
<dbReference type="RefSeq" id="WP_376735461.1">
    <property type="nucleotide sequence ID" value="NZ_JAYMRP010000037.1"/>
</dbReference>
<dbReference type="Proteomes" id="UP001585080">
    <property type="component" value="Unassembled WGS sequence"/>
</dbReference>
<dbReference type="InterPro" id="IPR036188">
    <property type="entry name" value="FAD/NAD-bd_sf"/>
</dbReference>
<proteinExistence type="predicted"/>